<dbReference type="eggNOG" id="COG1315">
    <property type="taxonomic scope" value="Bacteria"/>
</dbReference>
<feature type="coiled-coil region" evidence="1">
    <location>
        <begin position="558"/>
        <end position="627"/>
    </location>
</feature>
<protein>
    <submittedName>
        <fullName evidence="3">Putative polymerase with PALM domain, HD hydrolase domain and Zn ribbon</fullName>
    </submittedName>
</protein>
<evidence type="ECO:0000256" key="1">
    <source>
        <dbReference type="SAM" id="Coils"/>
    </source>
</evidence>
<dbReference type="STRING" id="879212.DespoDRAFT_03143"/>
<keyword evidence="3" id="KW-0378">Hydrolase</keyword>
<evidence type="ECO:0000313" key="4">
    <source>
        <dbReference type="Proteomes" id="UP000005778"/>
    </source>
</evidence>
<sequence length="719" mass="78331">MANGSKQDNTVPLIGTLAVKKQLISEEQLQKALAQCSDDNDIEEKLTAYFLAENLISSQNLHRLTMAAKAVSIHQKEYRFGAIALAMGIVNKSVLDLALEEQKEQLEKGKKPRRIGDLMVEAGLITVKQRDDILKLQNRPCKPPDGAHKPPENAERLVKGLAIAHDAHYTSANNIPGQTLESDGDQVLDRMGQVAQICGGLLLQITCDHLYAFLSKTCDMDPDIPAVVIRATLAEKGVVFGLASDERIERFIRSPIADSTFFIVAQGVPPSPGKDSKIEFFFNTDYLKTGGMDDFGNIDFKRRRPRPLVEKGTVLAEKIAGSTPQPGKDVYGNTIKAIAGMDDLCRVGGGTVLSEDGQKVLATVRGTPRITLAGSIVVHEESVVKGDIDNETEPVEFDGNIRVCGSIKSGARVCGVDISALEVDKGTVEANGDLTVTRGINAARVYARGNVYANYITNSEIVCMGDVFVKKKIVDSTIECSGACSIITGMLVSSRVFAKMGLMARSIGSGGTAGPSRIRVGHDAFAARELEKNSAGTMQVEEAIHNLGKKKNTILRQAAGIKKQMTELERVKERLLVKCRKIESRRARSPGDRESLHSHLTGLKKNLKAAESKMQMCAAQIKDLVKQATKVDRQFSGAVASQKGLVHEKKNLLRWSEHTPGKARVVVDGEIVSGTVFVGLHSRFVPDTELCHVRITERPVKCQDQEQSEVIYQMQVDNL</sequence>
<evidence type="ECO:0000313" key="3">
    <source>
        <dbReference type="EMBL" id="EIM64936.1"/>
    </source>
</evidence>
<dbReference type="InterPro" id="IPR046865">
    <property type="entry name" value="FapA_b_solenoid"/>
</dbReference>
<name>I5B623_9BACT</name>
<dbReference type="PANTHER" id="PTHR38032:SF1">
    <property type="entry name" value="RNA-BINDING PROTEIN KHPB N-TERMINAL DOMAIN-CONTAINING PROTEIN"/>
    <property type="match status" value="1"/>
</dbReference>
<dbReference type="PANTHER" id="PTHR38032">
    <property type="entry name" value="POLYMERASE-RELATED"/>
    <property type="match status" value="1"/>
</dbReference>
<organism evidence="3 4">
    <name type="scientific">Desulfobacter postgatei 2ac9</name>
    <dbReference type="NCBI Taxonomy" id="879212"/>
    <lineage>
        <taxon>Bacteria</taxon>
        <taxon>Pseudomonadati</taxon>
        <taxon>Thermodesulfobacteriota</taxon>
        <taxon>Desulfobacteria</taxon>
        <taxon>Desulfobacterales</taxon>
        <taxon>Desulfobacteraceae</taxon>
        <taxon>Desulfobacter</taxon>
    </lineage>
</organism>
<reference evidence="3 4" key="1">
    <citation type="submission" date="2011-09" db="EMBL/GenBank/DDBJ databases">
        <authorList>
            <consortium name="US DOE Joint Genome Institute (JGI-PGF)"/>
            <person name="Lucas S."/>
            <person name="Han J."/>
            <person name="Lapidus A."/>
            <person name="Cheng J.-F."/>
            <person name="Goodwin L."/>
            <person name="Pitluck S."/>
            <person name="Peters L."/>
            <person name="Land M.L."/>
            <person name="Hauser L."/>
            <person name="Orellana R."/>
            <person name="Lovley D."/>
            <person name="Woyke T.J."/>
        </authorList>
    </citation>
    <scope>NUCLEOTIDE SEQUENCE [LARGE SCALE GENOMIC DNA]</scope>
    <source>
        <strain evidence="3 4">2ac9</strain>
    </source>
</reference>
<dbReference type="Pfam" id="PF03961">
    <property type="entry name" value="FapA"/>
    <property type="match status" value="1"/>
</dbReference>
<keyword evidence="4" id="KW-1185">Reference proteome</keyword>
<dbReference type="InterPro" id="IPR046866">
    <property type="entry name" value="FapA_N"/>
</dbReference>
<evidence type="ECO:0000259" key="2">
    <source>
        <dbReference type="Pfam" id="PF20250"/>
    </source>
</evidence>
<proteinExistence type="predicted"/>
<reference evidence="3 4" key="2">
    <citation type="submission" date="2012-02" db="EMBL/GenBank/DDBJ databases">
        <title>Improved High-Quality Draft sequence of Desulfobacter postgatei 2ac9.</title>
        <authorList>
            <consortium name="US DOE Joint Genome Institute"/>
            <person name="Lucas S."/>
            <person name="Han J."/>
            <person name="Lapidus A."/>
            <person name="Cheng J.-F."/>
            <person name="Goodwin L."/>
            <person name="Pitluck S."/>
            <person name="Peters L."/>
            <person name="Ovchinnikova G."/>
            <person name="Held B."/>
            <person name="Detter J.C."/>
            <person name="Han C."/>
            <person name="Tapia R."/>
            <person name="Land M."/>
            <person name="Hauser L."/>
            <person name="Kyrpides N."/>
            <person name="Ivanova N."/>
            <person name="Pagani I."/>
            <person name="Orellana R."/>
            <person name="Lovley D."/>
            <person name="Woyke T."/>
        </authorList>
    </citation>
    <scope>NUCLEOTIDE SEQUENCE [LARGE SCALE GENOMIC DNA]</scope>
    <source>
        <strain evidence="3 4">2ac9</strain>
    </source>
</reference>
<keyword evidence="1" id="KW-0175">Coiled coil</keyword>
<gene>
    <name evidence="3" type="ORF">DespoDRAFT_03143</name>
</gene>
<dbReference type="EMBL" id="CM001488">
    <property type="protein sequence ID" value="EIM64936.1"/>
    <property type="molecule type" value="Genomic_DNA"/>
</dbReference>
<dbReference type="OrthoDB" id="5501565at2"/>
<dbReference type="RefSeq" id="WP_004074612.1">
    <property type="nucleotide sequence ID" value="NZ_CM001488.1"/>
</dbReference>
<dbReference type="AlphaFoldDB" id="I5B623"/>
<dbReference type="InterPro" id="IPR005646">
    <property type="entry name" value="FapA"/>
</dbReference>
<dbReference type="Pfam" id="PF20250">
    <property type="entry name" value="FapA_N"/>
    <property type="match status" value="1"/>
</dbReference>
<dbReference type="GO" id="GO:0016787">
    <property type="term" value="F:hydrolase activity"/>
    <property type="evidence" value="ECO:0007669"/>
    <property type="project" value="UniProtKB-KW"/>
</dbReference>
<dbReference type="Proteomes" id="UP000005778">
    <property type="component" value="Chromosome"/>
</dbReference>
<dbReference type="HOGENOM" id="CLU_392664_0_0_7"/>
<feature type="domain" description="Flagellar Assembly Protein A N-terminal region" evidence="2">
    <location>
        <begin position="220"/>
        <end position="370"/>
    </location>
</feature>
<accession>I5B623</accession>